<comment type="caution">
    <text evidence="7">The sequence shown here is derived from an EMBL/GenBank/DDBJ whole genome shotgun (WGS) entry which is preliminary data.</text>
</comment>
<dbReference type="PANTHER" id="PTHR33307">
    <property type="entry name" value="ALPHA-RHAMNOSIDASE (EUROFUNG)"/>
    <property type="match status" value="1"/>
</dbReference>
<feature type="domain" description="Alpha-L-rhamnosidase six-hairpin glycosidase" evidence="5">
    <location>
        <begin position="554"/>
        <end position="869"/>
    </location>
</feature>
<dbReference type="PANTHER" id="PTHR33307:SF6">
    <property type="entry name" value="ALPHA-RHAMNOSIDASE (EUROFUNG)-RELATED"/>
    <property type="match status" value="1"/>
</dbReference>
<dbReference type="InterPro" id="IPR035396">
    <property type="entry name" value="Bac_rhamnosid6H"/>
</dbReference>
<evidence type="ECO:0000313" key="8">
    <source>
        <dbReference type="Proteomes" id="UP000231451"/>
    </source>
</evidence>
<accession>A0A2M9HFS6</accession>
<dbReference type="AlphaFoldDB" id="A0A2M9HFS6"/>
<evidence type="ECO:0000256" key="3">
    <source>
        <dbReference type="ARBA" id="ARBA00022801"/>
    </source>
</evidence>
<evidence type="ECO:0000256" key="1">
    <source>
        <dbReference type="ARBA" id="ARBA00001445"/>
    </source>
</evidence>
<dbReference type="Gene3D" id="2.60.120.560">
    <property type="entry name" value="Exo-inulinase, domain 1"/>
    <property type="match status" value="1"/>
</dbReference>
<dbReference type="EMBL" id="PEBK01000003">
    <property type="protein sequence ID" value="PJM75675.1"/>
    <property type="molecule type" value="Genomic_DNA"/>
</dbReference>
<reference evidence="7 8" key="1">
    <citation type="submission" date="2017-10" db="EMBL/GenBank/DDBJ databases">
        <title>Draft genome sequences of strains TRE 1, TRE 9, TRE H and TRI 7, isolated from tamarins, belonging to four potential novel Bifidobacterium species.</title>
        <authorList>
            <person name="Mattarelli P."/>
            <person name="Modesto M."/>
            <person name="Puglisi E."/>
            <person name="Morelli L."/>
            <person name="Spezio C."/>
            <person name="Bonetti A."/>
            <person name="Sandri C."/>
        </authorList>
    </citation>
    <scope>NUCLEOTIDE SEQUENCE [LARGE SCALE GENOMIC DNA]</scope>
    <source>
        <strain evidence="8">TRI7</strain>
    </source>
</reference>
<name>A0A2M9HFS6_9BIFI</name>
<evidence type="ECO:0000259" key="5">
    <source>
        <dbReference type="Pfam" id="PF17389"/>
    </source>
</evidence>
<dbReference type="OrthoDB" id="9761045at2"/>
<dbReference type="InterPro" id="IPR035398">
    <property type="entry name" value="Bac_rhamnosid_C"/>
</dbReference>
<dbReference type="Pfam" id="PF17390">
    <property type="entry name" value="Bac_rhamnosid_C"/>
    <property type="match status" value="1"/>
</dbReference>
<organism evidence="7 8">
    <name type="scientific">Bifidobacterium simiarum</name>
    <dbReference type="NCBI Taxonomy" id="2045441"/>
    <lineage>
        <taxon>Bacteria</taxon>
        <taxon>Bacillati</taxon>
        <taxon>Actinomycetota</taxon>
        <taxon>Actinomycetes</taxon>
        <taxon>Bifidobacteriales</taxon>
        <taxon>Bifidobacteriaceae</taxon>
        <taxon>Bifidobacterium</taxon>
    </lineage>
</organism>
<evidence type="ECO:0000259" key="6">
    <source>
        <dbReference type="Pfam" id="PF17390"/>
    </source>
</evidence>
<sequence length="969" mass="106440">MTVITPIIATSSAPQGRSDLWNHSVPIWAPVNDPVDWKDCNLELTVVRSQVRQTGDKPVVGAGMDVPGARRVCLLFRCPDSRNGYEWTIDPEAGELVADVRRNDVVQRIGSAAWQVDSDPEVHVTVMLRDDTITTIIQGHEVSVIHDETWRADGWRGNDVGLGAPANARSLVSGLSVTDPAGRVLWTLGETSLLDCGDVDDDGRFLVAERSHGLTSNGAAWAFLHKEFMLDPRRVVAKARLYVTASSPEPARQFVYRIGVNGTAVGNGPVRSVGDETRYDVYDVTESLRCGEQASGDKISDGIPNCIGIQAWTTSDQRVQAELHVVYEDGGHLTIGTDSTWRALDGTAVYGPAGSIGTGYYAAPRENLRGDRYPWGFDAPGFDEARHERIAGGDLRWCQAVERPAFDRDRLLMNPGRNVIIERCEPVHVERFGDASPRGVIRLDFGKTLVGGVEIPWPSSVPANQSEVVIRYGELSEADGSPRWRTNAGNHYCDTWSLGSESAGQIGVTWGLRVFRYVEIEGLPSDFDLRTIRGIGHVYPLYADDLDGSVAMCSDDDDLNRIVTFCRNTMEQINGNLLVDSWNREREPYEADAYLQARCNAAISADVSLADYSLDYLLERRTWPTEWPFYLVLMARDQYLRSGDVDRLRARYDRLRQLLPTRWLDPNTGLICKDFGNDGTGSRMDYDIVDWPPSERDGYRFGPVNTVVNAVAYGAYRAMAEIDEVLGTPGREYASIADRLRASINRLLWDDDARAYADGLDRYGRRLGHHAAHASAFAVSMGVADGPKARAAARMLADRGMVVSVYAAPFLLEAMMIGGQTDAAYDLLTGSGLRSWNGMIRQGAGSTMEAWSETLKPNVSCAHPWSASPLFIVVELLAGIRSTSGGFRTFDIAPSLPGQLDRLDVTLPTILGNITVNQRRRGIDGAEGGVVDMHIVVPAGATATLRRPGSRSDETLPPGTYDLTIQGRI</sequence>
<dbReference type="Gene3D" id="1.50.10.10">
    <property type="match status" value="1"/>
</dbReference>
<comment type="catalytic activity">
    <reaction evidence="1">
        <text>Hydrolysis of terminal non-reducing alpha-L-rhamnose residues in alpha-L-rhamnosides.</text>
        <dbReference type="EC" id="3.2.1.40"/>
    </reaction>
</comment>
<keyword evidence="8" id="KW-1185">Reference proteome</keyword>
<dbReference type="InterPro" id="IPR008928">
    <property type="entry name" value="6-hairpin_glycosidase_sf"/>
</dbReference>
<gene>
    <name evidence="7" type="ORF">CSQ87_04465</name>
</gene>
<keyword evidence="3" id="KW-0378">Hydrolase</keyword>
<dbReference type="GO" id="GO:0005975">
    <property type="term" value="P:carbohydrate metabolic process"/>
    <property type="evidence" value="ECO:0007669"/>
    <property type="project" value="InterPro"/>
</dbReference>
<proteinExistence type="predicted"/>
<evidence type="ECO:0000313" key="7">
    <source>
        <dbReference type="EMBL" id="PJM75675.1"/>
    </source>
</evidence>
<feature type="domain" description="Alpha-L-rhamnosidase C-terminal" evidence="6">
    <location>
        <begin position="879"/>
        <end position="953"/>
    </location>
</feature>
<dbReference type="InterPro" id="IPR013737">
    <property type="entry name" value="Bac_rhamnosid_N"/>
</dbReference>
<dbReference type="InterPro" id="IPR016007">
    <property type="entry name" value="Alpha_rhamnosid"/>
</dbReference>
<dbReference type="SUPFAM" id="SSF48208">
    <property type="entry name" value="Six-hairpin glycosidases"/>
    <property type="match status" value="1"/>
</dbReference>
<dbReference type="RefSeq" id="WP_100512680.1">
    <property type="nucleotide sequence ID" value="NZ_PEBK01000003.1"/>
</dbReference>
<dbReference type="InterPro" id="IPR012341">
    <property type="entry name" value="6hp_glycosidase-like_sf"/>
</dbReference>
<dbReference type="Pfam" id="PF17389">
    <property type="entry name" value="Bac_rhamnosid6H"/>
    <property type="match status" value="1"/>
</dbReference>
<dbReference type="GO" id="GO:0030596">
    <property type="term" value="F:alpha-L-rhamnosidase activity"/>
    <property type="evidence" value="ECO:0007669"/>
    <property type="project" value="UniProtKB-EC"/>
</dbReference>
<feature type="domain" description="Bacterial alpha-L-rhamnosidase N-terminal" evidence="4">
    <location>
        <begin position="236"/>
        <end position="350"/>
    </location>
</feature>
<dbReference type="Gene3D" id="2.60.420.10">
    <property type="entry name" value="Maltose phosphorylase, domain 3"/>
    <property type="match status" value="1"/>
</dbReference>
<dbReference type="EC" id="3.2.1.40" evidence="2"/>
<evidence type="ECO:0000256" key="2">
    <source>
        <dbReference type="ARBA" id="ARBA00012652"/>
    </source>
</evidence>
<dbReference type="Gene3D" id="2.60.120.260">
    <property type="entry name" value="Galactose-binding domain-like"/>
    <property type="match status" value="2"/>
</dbReference>
<protein>
    <recommendedName>
        <fullName evidence="2">alpha-L-rhamnosidase</fullName>
        <ecNumber evidence="2">3.2.1.40</ecNumber>
    </recommendedName>
</protein>
<dbReference type="Proteomes" id="UP000231451">
    <property type="component" value="Unassembled WGS sequence"/>
</dbReference>
<evidence type="ECO:0000259" key="4">
    <source>
        <dbReference type="Pfam" id="PF08531"/>
    </source>
</evidence>
<dbReference type="Pfam" id="PF08531">
    <property type="entry name" value="Bac_rhamnosid_N"/>
    <property type="match status" value="1"/>
</dbReference>